<protein>
    <recommendedName>
        <fullName evidence="6">Pentatricopeptide repeat-containing protein</fullName>
    </recommendedName>
</protein>
<dbReference type="GO" id="GO:0003723">
    <property type="term" value="F:RNA binding"/>
    <property type="evidence" value="ECO:0007669"/>
    <property type="project" value="InterPro"/>
</dbReference>
<feature type="repeat" description="PPR" evidence="2">
    <location>
        <begin position="468"/>
        <end position="502"/>
    </location>
</feature>
<dbReference type="FunFam" id="1.25.40.10:FF:000344">
    <property type="entry name" value="Pentatricopeptide repeat-containing protein"/>
    <property type="match status" value="1"/>
</dbReference>
<dbReference type="EMBL" id="JBDFQZ010000010">
    <property type="protein sequence ID" value="KAK9682912.1"/>
    <property type="molecule type" value="Genomic_DNA"/>
</dbReference>
<feature type="coiled-coil region" evidence="3">
    <location>
        <begin position="665"/>
        <end position="692"/>
    </location>
</feature>
<dbReference type="PANTHER" id="PTHR47926:SF372">
    <property type="entry name" value="PENTATRICOPEPTIDE REPEAT-CONTAINING PROTEIN"/>
    <property type="match status" value="1"/>
</dbReference>
<feature type="repeat" description="PPR" evidence="2">
    <location>
        <begin position="61"/>
        <end position="95"/>
    </location>
</feature>
<dbReference type="InterPro" id="IPR046848">
    <property type="entry name" value="E_motif"/>
</dbReference>
<dbReference type="Proteomes" id="UP001443914">
    <property type="component" value="Unassembled WGS sequence"/>
</dbReference>
<dbReference type="Pfam" id="PF20430">
    <property type="entry name" value="Eplus_motif"/>
    <property type="match status" value="1"/>
</dbReference>
<sequence>MRTLNSVVKSYFYDVSSNHCHLIKSGILANVQIGNKIITRYAKCGQLGFARQMFDEMLQRDTVSWNTMITGYVNCGGYETAWGLFNWMRRFEFAVDEYSFGSLLKSAAYNGDILKGEQLHCMVHKIGFLSDVVTGSSLLDMYAKCGRVGDAYMVFKMMPERNTVSWNAMIAGFVERDDFDTAFRLLDEMTKAGTSLQDGTVAPFLTMLNDPKYLSLTTQLHGIIIKHGLAFNNIVCNALLTSYAECRSLEDAEKLFNESVDAHDSITWNSMLAAYLLHHKESRVLELFRDMENVGFEPDIYTYTSVISACFEGPQQVHGKCYHCLIIKRGLEGSTAIANALIAMYVKCNGKSTVDVLRLFHSIDPKDSVSWNSVLTGFSQLGMSEDAVKFFGEMRSHDVGIDHYSFTATLRSCADLAAVELGRQVHALAFMSGLQSNEHVAGSLVFMYSKCGFLEDARRSFEDTPKDSPITWNFIIFGYAQHGQGKIALELFHKMTESKVKLDHVTFVAVLTACSHMGWVDQGREIMKTMESEYGVPPRMEHYACAIDLFGRARLLNEVRTLLESMPFEPDVMVLKTLLGACRSCGDVELANQVAKHLFEIAPEEHCSYVIMSDMFGRLKRWDEKANLTRLMRIKGVKKVPGWSCIEINHEAHSFNAEDSCHPNCKEIYDTLDELTDEMRLLKASNLEFSAQELALLC</sequence>
<feature type="repeat" description="PPR" evidence="2">
    <location>
        <begin position="264"/>
        <end position="298"/>
    </location>
</feature>
<dbReference type="InterPro" id="IPR011990">
    <property type="entry name" value="TPR-like_helical_dom_sf"/>
</dbReference>
<dbReference type="Pfam" id="PF01535">
    <property type="entry name" value="PPR"/>
    <property type="match status" value="1"/>
</dbReference>
<dbReference type="InterPro" id="IPR002885">
    <property type="entry name" value="PPR_rpt"/>
</dbReference>
<evidence type="ECO:0000256" key="2">
    <source>
        <dbReference type="PROSITE-ProRule" id="PRU00708"/>
    </source>
</evidence>
<keyword evidence="5" id="KW-1185">Reference proteome</keyword>
<evidence type="ECO:0000256" key="1">
    <source>
        <dbReference type="ARBA" id="ARBA00022737"/>
    </source>
</evidence>
<feature type="repeat" description="PPR" evidence="2">
    <location>
        <begin position="162"/>
        <end position="196"/>
    </location>
</feature>
<feature type="repeat" description="PPR" evidence="2">
    <location>
        <begin position="131"/>
        <end position="161"/>
    </location>
</feature>
<dbReference type="FunFam" id="1.25.40.10:FF:000158">
    <property type="entry name" value="pentatricopeptide repeat-containing protein At2g33680"/>
    <property type="match status" value="1"/>
</dbReference>
<proteinExistence type="predicted"/>
<accession>A0AAW1I0R5</accession>
<dbReference type="EMBL" id="JBDFQZ010000010">
    <property type="protein sequence ID" value="KAK9682911.1"/>
    <property type="molecule type" value="Genomic_DNA"/>
</dbReference>
<keyword evidence="1" id="KW-0677">Repeat</keyword>
<dbReference type="Pfam" id="PF20431">
    <property type="entry name" value="E_motif"/>
    <property type="match status" value="1"/>
</dbReference>
<dbReference type="InterPro" id="IPR046960">
    <property type="entry name" value="PPR_At4g14850-like_plant"/>
</dbReference>
<dbReference type="PROSITE" id="PS51375">
    <property type="entry name" value="PPR"/>
    <property type="match status" value="6"/>
</dbReference>
<gene>
    <name evidence="4" type="ORF">RND81_10G106100</name>
</gene>
<dbReference type="InterPro" id="IPR046849">
    <property type="entry name" value="E2_motif"/>
</dbReference>
<reference evidence="4 5" key="1">
    <citation type="submission" date="2024-03" db="EMBL/GenBank/DDBJ databases">
        <title>WGS assembly of Saponaria officinalis var. Norfolk2.</title>
        <authorList>
            <person name="Jenkins J."/>
            <person name="Shu S."/>
            <person name="Grimwood J."/>
            <person name="Barry K."/>
            <person name="Goodstein D."/>
            <person name="Schmutz J."/>
            <person name="Leebens-Mack J."/>
            <person name="Osbourn A."/>
        </authorList>
    </citation>
    <scope>NUCLEOTIDE SEQUENCE [LARGE SCALE GENOMIC DNA]</scope>
    <source>
        <strain evidence="5">cv. Norfolk2</strain>
        <strain evidence="4">JIC</strain>
        <tissue evidence="4">Leaf</tissue>
    </source>
</reference>
<dbReference type="Gene3D" id="1.25.40.10">
    <property type="entry name" value="Tetratricopeptide repeat domain"/>
    <property type="match status" value="5"/>
</dbReference>
<dbReference type="GO" id="GO:0009451">
    <property type="term" value="P:RNA modification"/>
    <property type="evidence" value="ECO:0007669"/>
    <property type="project" value="InterPro"/>
</dbReference>
<evidence type="ECO:0008006" key="6">
    <source>
        <dbReference type="Google" id="ProtNLM"/>
    </source>
</evidence>
<dbReference type="GO" id="GO:0099402">
    <property type="term" value="P:plant organ development"/>
    <property type="evidence" value="ECO:0007669"/>
    <property type="project" value="UniProtKB-ARBA"/>
</dbReference>
<organism evidence="4 5">
    <name type="scientific">Saponaria officinalis</name>
    <name type="common">Common soapwort</name>
    <name type="synonym">Lychnis saponaria</name>
    <dbReference type="NCBI Taxonomy" id="3572"/>
    <lineage>
        <taxon>Eukaryota</taxon>
        <taxon>Viridiplantae</taxon>
        <taxon>Streptophyta</taxon>
        <taxon>Embryophyta</taxon>
        <taxon>Tracheophyta</taxon>
        <taxon>Spermatophyta</taxon>
        <taxon>Magnoliopsida</taxon>
        <taxon>eudicotyledons</taxon>
        <taxon>Gunneridae</taxon>
        <taxon>Pentapetalae</taxon>
        <taxon>Caryophyllales</taxon>
        <taxon>Caryophyllaceae</taxon>
        <taxon>Caryophylleae</taxon>
        <taxon>Saponaria</taxon>
    </lineage>
</organism>
<dbReference type="AlphaFoldDB" id="A0AAW1I0R5"/>
<keyword evidence="3" id="KW-0175">Coiled coil</keyword>
<dbReference type="Pfam" id="PF13041">
    <property type="entry name" value="PPR_2"/>
    <property type="match status" value="5"/>
</dbReference>
<feature type="repeat" description="PPR" evidence="2">
    <location>
        <begin position="367"/>
        <end position="401"/>
    </location>
</feature>
<evidence type="ECO:0000313" key="4">
    <source>
        <dbReference type="EMBL" id="KAK9682912.1"/>
    </source>
</evidence>
<evidence type="ECO:0000256" key="3">
    <source>
        <dbReference type="SAM" id="Coils"/>
    </source>
</evidence>
<comment type="caution">
    <text evidence="4">The sequence shown here is derived from an EMBL/GenBank/DDBJ whole genome shotgun (WGS) entry which is preliminary data.</text>
</comment>
<evidence type="ECO:0000313" key="5">
    <source>
        <dbReference type="Proteomes" id="UP001443914"/>
    </source>
</evidence>
<name>A0AAW1I0R5_SAPOF</name>
<dbReference type="NCBIfam" id="TIGR00756">
    <property type="entry name" value="PPR"/>
    <property type="match status" value="6"/>
</dbReference>
<dbReference type="PANTHER" id="PTHR47926">
    <property type="entry name" value="PENTATRICOPEPTIDE REPEAT-CONTAINING PROTEIN"/>
    <property type="match status" value="1"/>
</dbReference>